<comment type="caution">
    <text evidence="2">The sequence shown here is derived from an EMBL/GenBank/DDBJ whole genome shotgun (WGS) entry which is preliminary data.</text>
</comment>
<dbReference type="InterPro" id="IPR009061">
    <property type="entry name" value="DNA-bd_dom_put_sf"/>
</dbReference>
<evidence type="ECO:0000313" key="2">
    <source>
        <dbReference type="EMBL" id="EXY87726.1"/>
    </source>
</evidence>
<dbReference type="SMR" id="A0A015UXJ1"/>
<gene>
    <name evidence="2" type="ORF">M125_5620</name>
</gene>
<evidence type="ECO:0000259" key="1">
    <source>
        <dbReference type="Pfam" id="PF12728"/>
    </source>
</evidence>
<proteinExistence type="predicted"/>
<dbReference type="PATRIC" id="fig|1339316.3.peg.5282"/>
<dbReference type="EMBL" id="JGDB01000389">
    <property type="protein sequence ID" value="EXY87726.1"/>
    <property type="molecule type" value="Genomic_DNA"/>
</dbReference>
<accession>A0A015UXJ1</accession>
<sequence length="114" mass="13226">MEVITFESEAYKALVGKIEKIAGYVAEAQLPSEEKKETWLDSNQLAEALGISTRTLQRLRDENLISYSMLRGRCMYKLSEVERCLEERTIRCKPQTLEDFRKNYLTRTGNDKKG</sequence>
<feature type="domain" description="Helix-turn-helix" evidence="1">
    <location>
        <begin position="39"/>
        <end position="88"/>
    </location>
</feature>
<name>A0A015UXJ1_BACFG</name>
<evidence type="ECO:0000313" key="3">
    <source>
        <dbReference type="Proteomes" id="UP000020773"/>
    </source>
</evidence>
<dbReference type="GeneID" id="60923504"/>
<dbReference type="RefSeq" id="WP_007485354.1">
    <property type="nucleotide sequence ID" value="NZ_JGDB01000389.1"/>
</dbReference>
<dbReference type="Pfam" id="PF12728">
    <property type="entry name" value="HTH_17"/>
    <property type="match status" value="1"/>
</dbReference>
<dbReference type="Proteomes" id="UP000020773">
    <property type="component" value="Unassembled WGS sequence"/>
</dbReference>
<reference evidence="2 3" key="1">
    <citation type="submission" date="2014-02" db="EMBL/GenBank/DDBJ databases">
        <authorList>
            <person name="Sears C."/>
            <person name="Carroll K."/>
            <person name="Sack B.R."/>
            <person name="Qadri F."/>
            <person name="Myers L.L."/>
            <person name="Chung G.-T."/>
            <person name="Escheverria P."/>
            <person name="Fraser C.M."/>
            <person name="Sadzewicz L."/>
            <person name="Shefchek K.A."/>
            <person name="Tallon L."/>
            <person name="Das S.P."/>
            <person name="Daugherty S."/>
            <person name="Mongodin E.F."/>
        </authorList>
    </citation>
    <scope>NUCLEOTIDE SEQUENCE [LARGE SCALE GENOMIC DNA]</scope>
    <source>
        <strain evidence="3">3998T(B)3</strain>
    </source>
</reference>
<dbReference type="InterPro" id="IPR041657">
    <property type="entry name" value="HTH_17"/>
</dbReference>
<dbReference type="PANTHER" id="PTHR34585">
    <property type="match status" value="1"/>
</dbReference>
<organism evidence="2 3">
    <name type="scientific">Bacteroides fragilis str. 3998T(B)3</name>
    <dbReference type="NCBI Taxonomy" id="1339316"/>
    <lineage>
        <taxon>Bacteria</taxon>
        <taxon>Pseudomonadati</taxon>
        <taxon>Bacteroidota</taxon>
        <taxon>Bacteroidia</taxon>
        <taxon>Bacteroidales</taxon>
        <taxon>Bacteroidaceae</taxon>
        <taxon>Bacteroides</taxon>
    </lineage>
</organism>
<dbReference type="PANTHER" id="PTHR34585:SF22">
    <property type="entry name" value="HELIX-TURN-HELIX DOMAIN-CONTAINING PROTEIN"/>
    <property type="match status" value="1"/>
</dbReference>
<dbReference type="AlphaFoldDB" id="A0A015UXJ1"/>
<dbReference type="SUPFAM" id="SSF46955">
    <property type="entry name" value="Putative DNA-binding domain"/>
    <property type="match status" value="1"/>
</dbReference>
<protein>
    <submittedName>
        <fullName evidence="2">Helix-turn-helix domain protein</fullName>
    </submittedName>
</protein>